<sequence length="93" mass="10290">MAKNNKILVPEARDELDKLKVEVMKQQGFQVPKDHPDNVKFEVADELGIPLSKGKNGQITAENAGKIGGSIGGNMVKEMVRMAQQQMVNRDKE</sequence>
<evidence type="ECO:0000313" key="4">
    <source>
        <dbReference type="EMBL" id="SUJ14309.1"/>
    </source>
</evidence>
<reference evidence="4 5" key="1">
    <citation type="submission" date="2018-06" db="EMBL/GenBank/DDBJ databases">
        <authorList>
            <consortium name="Pathogen Informatics"/>
            <person name="Doyle S."/>
        </authorList>
    </citation>
    <scope>NUCLEOTIDE SEQUENCE [LARGE SCALE GENOMIC DNA]</scope>
    <source>
        <strain evidence="5">ATCC 11859 / DSM 33 / NCIB 8841 / NCTC 4822</strain>
    </source>
</reference>
<dbReference type="PROSITE" id="PS00304">
    <property type="entry name" value="SASP_1"/>
    <property type="match status" value="1"/>
</dbReference>
<name>A0A380C6X7_SPOPA</name>
<evidence type="ECO:0000256" key="2">
    <source>
        <dbReference type="ARBA" id="ARBA00005442"/>
    </source>
</evidence>
<dbReference type="InterPro" id="IPR038300">
    <property type="entry name" value="SASP_sf_alpha/beta"/>
</dbReference>
<evidence type="ECO:0000313" key="5">
    <source>
        <dbReference type="Proteomes" id="UP000254519"/>
    </source>
</evidence>
<dbReference type="PANTHER" id="PTHR36107:SF1">
    <property type="entry name" value="SMALL, ACID-SOLUBLE SPORE PROTEIN A"/>
    <property type="match status" value="1"/>
</dbReference>
<dbReference type="InterPro" id="IPR018126">
    <property type="entry name" value="SASP_alpha/beta-type_CS"/>
</dbReference>
<keyword evidence="5" id="KW-1185">Reference proteome</keyword>
<protein>
    <submittedName>
        <fullName evidence="4">Small, acid-soluble spore protein C</fullName>
    </submittedName>
</protein>
<dbReference type="Pfam" id="PF00269">
    <property type="entry name" value="SASP"/>
    <property type="match status" value="1"/>
</dbReference>
<evidence type="ECO:0000256" key="1">
    <source>
        <dbReference type="ARBA" id="ARBA00003863"/>
    </source>
</evidence>
<dbReference type="PANTHER" id="PTHR36107">
    <property type="entry name" value="SMALL, ACID-SOLUBLE SPORE PROTEIN A"/>
    <property type="match status" value="1"/>
</dbReference>
<dbReference type="GO" id="GO:0003690">
    <property type="term" value="F:double-stranded DNA binding"/>
    <property type="evidence" value="ECO:0007669"/>
    <property type="project" value="InterPro"/>
</dbReference>
<dbReference type="Gene3D" id="6.10.10.80">
    <property type="entry name" value="Small, acid-soluble spore protein, alpha/beta type-like"/>
    <property type="match status" value="1"/>
</dbReference>
<proteinExistence type="inferred from homology"/>
<gene>
    <name evidence="4" type="primary">sspC</name>
    <name evidence="4" type="ORF">NCTC4822_02435</name>
</gene>
<keyword evidence="3" id="KW-0238">DNA-binding</keyword>
<dbReference type="InterPro" id="IPR050847">
    <property type="entry name" value="SASP_DNA-binding"/>
</dbReference>
<dbReference type="AlphaFoldDB" id="A0A380C6X7"/>
<organism evidence="4 5">
    <name type="scientific">Sporosarcina pasteurii</name>
    <name type="common">Bacillus pasteurii</name>
    <dbReference type="NCBI Taxonomy" id="1474"/>
    <lineage>
        <taxon>Bacteria</taxon>
        <taxon>Bacillati</taxon>
        <taxon>Bacillota</taxon>
        <taxon>Bacilli</taxon>
        <taxon>Bacillales</taxon>
        <taxon>Caryophanaceae</taxon>
        <taxon>Sporosarcina</taxon>
    </lineage>
</organism>
<evidence type="ECO:0000256" key="3">
    <source>
        <dbReference type="ARBA" id="ARBA00023125"/>
    </source>
</evidence>
<comment type="similarity">
    <text evidence="2">Belongs to the alpha/beta-type SASP family.</text>
</comment>
<dbReference type="OrthoDB" id="1683773at2"/>
<dbReference type="RefSeq" id="WP_115362531.1">
    <property type="nucleotide sequence ID" value="NZ_CP038012.1"/>
</dbReference>
<dbReference type="Proteomes" id="UP000254519">
    <property type="component" value="Unassembled WGS sequence"/>
</dbReference>
<comment type="function">
    <text evidence="1">SASP are bound to spore DNA. They are double-stranded DNA-binding proteins that cause DNA to change to an a-like conformation. They protect the DNA backbone from chemical and enzymatic cleavage and are thus involved in dormant spore's high resistance to UV light.</text>
</comment>
<accession>A0A380C6X7</accession>
<dbReference type="EMBL" id="UGYZ01000002">
    <property type="protein sequence ID" value="SUJ14309.1"/>
    <property type="molecule type" value="Genomic_DNA"/>
</dbReference>
<dbReference type="GO" id="GO:0006265">
    <property type="term" value="P:DNA topological change"/>
    <property type="evidence" value="ECO:0007669"/>
    <property type="project" value="InterPro"/>
</dbReference>
<dbReference type="InterPro" id="IPR001448">
    <property type="entry name" value="SASP_alpha/beta-type"/>
</dbReference>